<organism evidence="2 3">
    <name type="scientific">Merluccius polli</name>
    <name type="common">Benguela hake</name>
    <name type="synonym">Merluccius cadenati</name>
    <dbReference type="NCBI Taxonomy" id="89951"/>
    <lineage>
        <taxon>Eukaryota</taxon>
        <taxon>Metazoa</taxon>
        <taxon>Chordata</taxon>
        <taxon>Craniata</taxon>
        <taxon>Vertebrata</taxon>
        <taxon>Euteleostomi</taxon>
        <taxon>Actinopterygii</taxon>
        <taxon>Neopterygii</taxon>
        <taxon>Teleostei</taxon>
        <taxon>Neoteleostei</taxon>
        <taxon>Acanthomorphata</taxon>
        <taxon>Zeiogadaria</taxon>
        <taxon>Gadariae</taxon>
        <taxon>Gadiformes</taxon>
        <taxon>Gadoidei</taxon>
        <taxon>Merlucciidae</taxon>
        <taxon>Merluccius</taxon>
    </lineage>
</organism>
<feature type="compositionally biased region" description="Low complexity" evidence="1">
    <location>
        <begin position="1"/>
        <end position="10"/>
    </location>
</feature>
<feature type="region of interest" description="Disordered" evidence="1">
    <location>
        <begin position="1"/>
        <end position="61"/>
    </location>
</feature>
<name>A0AA47MPU3_MERPO</name>
<comment type="caution">
    <text evidence="2">The sequence shown here is derived from an EMBL/GenBank/DDBJ whole genome shotgun (WGS) entry which is preliminary data.</text>
</comment>
<evidence type="ECO:0000313" key="2">
    <source>
        <dbReference type="EMBL" id="KAK0144049.1"/>
    </source>
</evidence>
<reference evidence="2" key="1">
    <citation type="journal article" date="2023" name="Front. Mar. Sci.">
        <title>A new Merluccius polli reference genome to investigate the effects of global change in West African waters.</title>
        <authorList>
            <person name="Mateo J.L."/>
            <person name="Blanco-Fernandez C."/>
            <person name="Garcia-Vazquez E."/>
            <person name="Machado-Schiaffino G."/>
        </authorList>
    </citation>
    <scope>NUCLEOTIDE SEQUENCE</scope>
    <source>
        <strain evidence="2">C29</strain>
        <tissue evidence="2">Fin</tissue>
    </source>
</reference>
<sequence>MAAVPAAVPAAFPPPTPCEHRGGHEVVSSSSSTSSSVARGPPASRAPGEANTATLLHPGPQRSVQKKCCLAKPTVFESNQNYQLKKLCSLFG</sequence>
<feature type="compositionally biased region" description="Low complexity" evidence="1">
    <location>
        <begin position="26"/>
        <end position="37"/>
    </location>
</feature>
<accession>A0AA47MPU3</accession>
<dbReference type="Proteomes" id="UP001174136">
    <property type="component" value="Unassembled WGS sequence"/>
</dbReference>
<gene>
    <name evidence="2" type="ORF">N1851_017614</name>
</gene>
<dbReference type="AlphaFoldDB" id="A0AA47MPU3"/>
<keyword evidence="3" id="KW-1185">Reference proteome</keyword>
<protein>
    <submittedName>
        <fullName evidence="2">Uncharacterized protein</fullName>
    </submittedName>
</protein>
<dbReference type="EMBL" id="JAOPHQ010003169">
    <property type="protein sequence ID" value="KAK0144049.1"/>
    <property type="molecule type" value="Genomic_DNA"/>
</dbReference>
<proteinExistence type="predicted"/>
<evidence type="ECO:0000256" key="1">
    <source>
        <dbReference type="SAM" id="MobiDB-lite"/>
    </source>
</evidence>
<evidence type="ECO:0000313" key="3">
    <source>
        <dbReference type="Proteomes" id="UP001174136"/>
    </source>
</evidence>